<dbReference type="KEGG" id="mmau:NCTC10168_00436"/>
<dbReference type="Proteomes" id="UP000290243">
    <property type="component" value="Chromosome"/>
</dbReference>
<evidence type="ECO:0000256" key="2">
    <source>
        <dbReference type="ARBA" id="ARBA00023002"/>
    </source>
</evidence>
<name>A0A449B4I2_9BACT</name>
<gene>
    <name evidence="4" type="ORF">NCTC10168_00436</name>
</gene>
<dbReference type="SUPFAM" id="SSF55469">
    <property type="entry name" value="FMN-dependent nitroreductase-like"/>
    <property type="match status" value="1"/>
</dbReference>
<comment type="similarity">
    <text evidence="1">Belongs to the nitroreductase family.</text>
</comment>
<keyword evidence="2" id="KW-0560">Oxidoreductase</keyword>
<dbReference type="GO" id="GO:0016491">
    <property type="term" value="F:oxidoreductase activity"/>
    <property type="evidence" value="ECO:0007669"/>
    <property type="project" value="UniProtKB-KW"/>
</dbReference>
<dbReference type="AlphaFoldDB" id="A0A449B4I2"/>
<evidence type="ECO:0000259" key="3">
    <source>
        <dbReference type="Pfam" id="PF00881"/>
    </source>
</evidence>
<dbReference type="RefSeq" id="WP_129646677.1">
    <property type="nucleotide sequence ID" value="NZ_LR215037.1"/>
</dbReference>
<dbReference type="InterPro" id="IPR029479">
    <property type="entry name" value="Nitroreductase"/>
</dbReference>
<evidence type="ECO:0000256" key="1">
    <source>
        <dbReference type="ARBA" id="ARBA00007118"/>
    </source>
</evidence>
<dbReference type="OrthoDB" id="9783470at2"/>
<feature type="domain" description="Nitroreductase" evidence="3">
    <location>
        <begin position="7"/>
        <end position="190"/>
    </location>
</feature>
<reference evidence="4 5" key="1">
    <citation type="submission" date="2019-01" db="EMBL/GenBank/DDBJ databases">
        <authorList>
            <consortium name="Pathogen Informatics"/>
        </authorList>
    </citation>
    <scope>NUCLEOTIDE SEQUENCE [LARGE SCALE GENOMIC DNA]</scope>
    <source>
        <strain evidence="4 5">NCTC10168</strain>
    </source>
</reference>
<dbReference type="Gene3D" id="3.40.109.10">
    <property type="entry name" value="NADH Oxidase"/>
    <property type="match status" value="1"/>
</dbReference>
<dbReference type="InterPro" id="IPR000415">
    <property type="entry name" value="Nitroreductase-like"/>
</dbReference>
<dbReference type="Pfam" id="PF00881">
    <property type="entry name" value="Nitroreductase"/>
    <property type="match status" value="1"/>
</dbReference>
<protein>
    <submittedName>
        <fullName evidence="4">F420 biosynthesis protein FbiB, C-terminal domain</fullName>
    </submittedName>
</protein>
<sequence>MDFNEVLKNRRSIRDFTDKEVSDEIIFEIMNEAMQTASWVNSQPWKVYVIKNDIVKEAVRMHNFSYKNKEPMTSDYPHPRRQDWPKYASNHMTNANNYMKKMNVNMEEFTRVNYNFFNSSSIAILCVGKNSPIWSILDLGAFSSTLMLAAKNKGVDSCHAYEIIKFADNIRKLAKIPEEFSIVTAVALGYASDHELNSFVSNRENVKDICEIVK</sequence>
<dbReference type="PANTHER" id="PTHR43673:SF10">
    <property type="entry name" value="NADH DEHYDROGENASE_NAD(P)H NITROREDUCTASE XCC3605-RELATED"/>
    <property type="match status" value="1"/>
</dbReference>
<evidence type="ECO:0000313" key="4">
    <source>
        <dbReference type="EMBL" id="VEU75514.1"/>
    </source>
</evidence>
<organism evidence="4 5">
    <name type="scientific">Mycoplasmopsis maculosa</name>
    <dbReference type="NCBI Taxonomy" id="114885"/>
    <lineage>
        <taxon>Bacteria</taxon>
        <taxon>Bacillati</taxon>
        <taxon>Mycoplasmatota</taxon>
        <taxon>Mycoplasmoidales</taxon>
        <taxon>Metamycoplasmataceae</taxon>
        <taxon>Mycoplasmopsis</taxon>
    </lineage>
</organism>
<dbReference type="PANTHER" id="PTHR43673">
    <property type="entry name" value="NAD(P)H NITROREDUCTASE YDGI-RELATED"/>
    <property type="match status" value="1"/>
</dbReference>
<dbReference type="EMBL" id="LR215037">
    <property type="protein sequence ID" value="VEU75514.1"/>
    <property type="molecule type" value="Genomic_DNA"/>
</dbReference>
<evidence type="ECO:0000313" key="5">
    <source>
        <dbReference type="Proteomes" id="UP000290243"/>
    </source>
</evidence>
<dbReference type="CDD" id="cd02136">
    <property type="entry name" value="PnbA_NfnB-like"/>
    <property type="match status" value="1"/>
</dbReference>
<keyword evidence="5" id="KW-1185">Reference proteome</keyword>
<proteinExistence type="inferred from homology"/>
<accession>A0A449B4I2</accession>